<feature type="transmembrane region" description="Helical" evidence="1">
    <location>
        <begin position="12"/>
        <end position="33"/>
    </location>
</feature>
<evidence type="ECO:0000256" key="1">
    <source>
        <dbReference type="SAM" id="Phobius"/>
    </source>
</evidence>
<accession>A0A3E0TPZ2</accession>
<comment type="caution">
    <text evidence="2">The sequence shown here is derived from an EMBL/GenBank/DDBJ whole genome shotgun (WGS) entry which is preliminary data.</text>
</comment>
<gene>
    <name evidence="2" type="ORF">DXX93_08255</name>
</gene>
<dbReference type="Proteomes" id="UP000256478">
    <property type="component" value="Unassembled WGS sequence"/>
</dbReference>
<keyword evidence="1" id="KW-1133">Transmembrane helix</keyword>
<reference evidence="2 3" key="1">
    <citation type="submission" date="2018-08" db="EMBL/GenBank/DDBJ databases">
        <title>Thalassotalea euphylliae genome.</title>
        <authorList>
            <person name="Summers S."/>
            <person name="Rice S.A."/>
            <person name="Freckelton M.L."/>
            <person name="Nedved B.T."/>
            <person name="Hadfield M.G."/>
        </authorList>
    </citation>
    <scope>NUCLEOTIDE SEQUENCE [LARGE SCALE GENOMIC DNA]</scope>
    <source>
        <strain evidence="2 3">H1</strain>
    </source>
</reference>
<name>A0A3E0TPZ2_9GAMM</name>
<dbReference type="EMBL" id="QUOU01000001">
    <property type="protein sequence ID" value="REL26568.1"/>
    <property type="molecule type" value="Genomic_DNA"/>
</dbReference>
<evidence type="ECO:0000313" key="2">
    <source>
        <dbReference type="EMBL" id="REL26568.1"/>
    </source>
</evidence>
<sequence length="109" mass="12534">MPLIKKTDASRFFYVCHLRLASTSVVALFAQYLPDIVRYLLFANHRLLAIGLCLCNQISLLGSGADNDMLISKDNYNPYIYFIYNEDWSVLKSTCKIYLLTIKALFIKI</sequence>
<dbReference type="AlphaFoldDB" id="A0A3E0TPZ2"/>
<keyword evidence="1" id="KW-0472">Membrane</keyword>
<proteinExistence type="predicted"/>
<keyword evidence="1" id="KW-0812">Transmembrane</keyword>
<organism evidence="2 3">
    <name type="scientific">Thalassotalea euphylliae</name>
    <dbReference type="NCBI Taxonomy" id="1655234"/>
    <lineage>
        <taxon>Bacteria</taxon>
        <taxon>Pseudomonadati</taxon>
        <taxon>Pseudomonadota</taxon>
        <taxon>Gammaproteobacteria</taxon>
        <taxon>Alteromonadales</taxon>
        <taxon>Colwelliaceae</taxon>
        <taxon>Thalassotalea</taxon>
    </lineage>
</organism>
<evidence type="ECO:0000313" key="3">
    <source>
        <dbReference type="Proteomes" id="UP000256478"/>
    </source>
</evidence>
<protein>
    <submittedName>
        <fullName evidence="2">Uncharacterized protein</fullName>
    </submittedName>
</protein>